<dbReference type="InterPro" id="IPR003594">
    <property type="entry name" value="HATPase_dom"/>
</dbReference>
<evidence type="ECO:0000256" key="5">
    <source>
        <dbReference type="ARBA" id="ARBA00022679"/>
    </source>
</evidence>
<dbReference type="InterPro" id="IPR008207">
    <property type="entry name" value="Sig_transdc_His_kin_Hpt_dom"/>
</dbReference>
<evidence type="ECO:0000313" key="16">
    <source>
        <dbReference type="EMBL" id="AGX87211.1"/>
    </source>
</evidence>
<evidence type="ECO:0000256" key="1">
    <source>
        <dbReference type="ARBA" id="ARBA00000085"/>
    </source>
</evidence>
<evidence type="ECO:0000256" key="12">
    <source>
        <dbReference type="SAM" id="MobiDB-lite"/>
    </source>
</evidence>
<evidence type="ECO:0000256" key="6">
    <source>
        <dbReference type="ARBA" id="ARBA00022777"/>
    </source>
</evidence>
<dbReference type="Pfam" id="PF02518">
    <property type="entry name" value="HATPase_c"/>
    <property type="match status" value="1"/>
</dbReference>
<dbReference type="EC" id="2.7.13.3" evidence="2"/>
<dbReference type="Pfam" id="PF01627">
    <property type="entry name" value="Hpt"/>
    <property type="match status" value="3"/>
</dbReference>
<reference evidence="16 17" key="1">
    <citation type="journal article" date="2013" name="Genome Biol.">
        <title>Genomic analysis reveals key aspects of prokaryotic symbiosis in the phototrophic consortium "Chlorochromatium aggregatum".</title>
        <authorList>
            <person name="Liu Z."/>
            <person name="Muller J."/>
            <person name="Li T."/>
            <person name="Alvey R.M."/>
            <person name="Vogl K."/>
            <person name="Frigaard N.U."/>
            <person name="Rockwell N.C."/>
            <person name="Boyd E.S."/>
            <person name="Tomsho L.P."/>
            <person name="Schuster S.C."/>
            <person name="Henke P."/>
            <person name="Rohde M."/>
            <person name="Overmann J."/>
            <person name="Bryant D.A."/>
        </authorList>
    </citation>
    <scope>NUCLEOTIDE SEQUENCE [LARGE SCALE GENOMIC DNA]</scope>
    <source>
        <strain evidence="16">CR</strain>
    </source>
</reference>
<dbReference type="InterPro" id="IPR004105">
    <property type="entry name" value="CheA-like_dim"/>
</dbReference>
<dbReference type="eggNOG" id="COG2198">
    <property type="taxonomic scope" value="Bacteria"/>
</dbReference>
<feature type="modified residue" description="4-aspartylphosphate" evidence="10">
    <location>
        <position position="1970"/>
    </location>
</feature>
<feature type="region of interest" description="Disordered" evidence="12">
    <location>
        <begin position="759"/>
        <end position="782"/>
    </location>
</feature>
<dbReference type="PROSITE" id="PS50109">
    <property type="entry name" value="HIS_KIN"/>
    <property type="match status" value="1"/>
</dbReference>
<dbReference type="PATRIC" id="fig|946483.4.peg.1120"/>
<evidence type="ECO:0000256" key="9">
    <source>
        <dbReference type="PROSITE-ProRule" id="PRU00110"/>
    </source>
</evidence>
<feature type="domain" description="HPt" evidence="15">
    <location>
        <begin position="1276"/>
        <end position="1376"/>
    </location>
</feature>
<dbReference type="InterPro" id="IPR058661">
    <property type="entry name" value="FimL_2nd"/>
</dbReference>
<dbReference type="HOGENOM" id="CLU_000650_0_1_4"/>
<keyword evidence="11" id="KW-0175">Coiled coil</keyword>
<proteinExistence type="predicted"/>
<dbReference type="Pfam" id="PF00072">
    <property type="entry name" value="Response_reg"/>
    <property type="match status" value="1"/>
</dbReference>
<comment type="function">
    <text evidence="8">Involved in the transmission of sensory signals from the chemoreceptors to the flagellar motors. CheA is autophosphorylated; it can transfer its phosphate group to either CheB or CheY.</text>
</comment>
<dbReference type="InterPro" id="IPR001789">
    <property type="entry name" value="Sig_transdc_resp-reg_receiver"/>
</dbReference>
<dbReference type="OrthoDB" id="9803176at2"/>
<dbReference type="InterPro" id="IPR036061">
    <property type="entry name" value="CheW-like_dom_sf"/>
</dbReference>
<feature type="compositionally biased region" description="Pro residues" evidence="12">
    <location>
        <begin position="595"/>
        <end position="621"/>
    </location>
</feature>
<dbReference type="Gene3D" id="2.30.30.40">
    <property type="entry name" value="SH3 Domains"/>
    <property type="match status" value="1"/>
</dbReference>
<dbReference type="InterPro" id="IPR036890">
    <property type="entry name" value="HATPase_C_sf"/>
</dbReference>
<feature type="region of interest" description="Disordered" evidence="12">
    <location>
        <begin position="588"/>
        <end position="629"/>
    </location>
</feature>
<dbReference type="Gene3D" id="1.20.120.160">
    <property type="entry name" value="HPT domain"/>
    <property type="match status" value="3"/>
</dbReference>
<gene>
    <name evidence="16" type="primary">chpA</name>
    <name evidence="16" type="ORF">Cenrod_1118</name>
</gene>
<dbReference type="InterPro" id="IPR005467">
    <property type="entry name" value="His_kinase_dom"/>
</dbReference>
<dbReference type="PANTHER" id="PTHR43395:SF8">
    <property type="entry name" value="HISTIDINE KINASE"/>
    <property type="match status" value="1"/>
</dbReference>
<dbReference type="STRING" id="946483.Cenrod_1118"/>
<dbReference type="InterPro" id="IPR004358">
    <property type="entry name" value="Sig_transdc_His_kin-like_C"/>
</dbReference>
<dbReference type="GO" id="GO:0006935">
    <property type="term" value="P:chemotaxis"/>
    <property type="evidence" value="ECO:0007669"/>
    <property type="project" value="InterPro"/>
</dbReference>
<feature type="domain" description="HPt" evidence="15">
    <location>
        <begin position="624"/>
        <end position="728"/>
    </location>
</feature>
<evidence type="ECO:0000256" key="4">
    <source>
        <dbReference type="ARBA" id="ARBA00022553"/>
    </source>
</evidence>
<dbReference type="SMART" id="SM00073">
    <property type="entry name" value="HPT"/>
    <property type="match status" value="3"/>
</dbReference>
<name>U5N6P2_9BURK</name>
<dbReference type="PRINTS" id="PR00344">
    <property type="entry name" value="BCTRLSENSOR"/>
</dbReference>
<dbReference type="PANTHER" id="PTHR43395">
    <property type="entry name" value="SENSOR HISTIDINE KINASE CHEA"/>
    <property type="match status" value="1"/>
</dbReference>
<keyword evidence="7" id="KW-0902">Two-component regulatory system</keyword>
<dbReference type="InterPro" id="IPR036641">
    <property type="entry name" value="HPT_dom_sf"/>
</dbReference>
<evidence type="ECO:0000256" key="7">
    <source>
        <dbReference type="ARBA" id="ARBA00023012"/>
    </source>
</evidence>
<keyword evidence="4 10" id="KW-0597">Phosphoprotein</keyword>
<dbReference type="SUPFAM" id="SSF55874">
    <property type="entry name" value="ATPase domain of HSP90 chaperone/DNA topoisomerase II/histidine kinase"/>
    <property type="match status" value="1"/>
</dbReference>
<dbReference type="SUPFAM" id="SSF52172">
    <property type="entry name" value="CheY-like"/>
    <property type="match status" value="1"/>
</dbReference>
<feature type="coiled-coil region" evidence="11">
    <location>
        <begin position="1446"/>
        <end position="1473"/>
    </location>
</feature>
<evidence type="ECO:0000259" key="15">
    <source>
        <dbReference type="PROSITE" id="PS50894"/>
    </source>
</evidence>
<comment type="catalytic activity">
    <reaction evidence="1">
        <text>ATP + protein L-histidine = ADP + protein N-phospho-L-histidine.</text>
        <dbReference type="EC" id="2.7.13.3"/>
    </reaction>
</comment>
<protein>
    <recommendedName>
        <fullName evidence="3">Chemotaxis protein CheA</fullName>
        <ecNumber evidence="2">2.7.13.3</ecNumber>
    </recommendedName>
</protein>
<dbReference type="SMART" id="SM00387">
    <property type="entry name" value="HATPase_c"/>
    <property type="match status" value="1"/>
</dbReference>
<keyword evidence="5" id="KW-0808">Transferase</keyword>
<dbReference type="SMART" id="SM00260">
    <property type="entry name" value="CheW"/>
    <property type="match status" value="1"/>
</dbReference>
<evidence type="ECO:0000313" key="17">
    <source>
        <dbReference type="Proteomes" id="UP000017184"/>
    </source>
</evidence>
<dbReference type="eggNOG" id="COG0784">
    <property type="taxonomic scope" value="Bacteria"/>
</dbReference>
<feature type="compositionally biased region" description="Pro residues" evidence="12">
    <location>
        <begin position="769"/>
        <end position="779"/>
    </location>
</feature>
<organism evidence="16 17">
    <name type="scientific">Candidatus Symbiobacter mobilis CR</name>
    <dbReference type="NCBI Taxonomy" id="946483"/>
    <lineage>
        <taxon>Bacteria</taxon>
        <taxon>Pseudomonadati</taxon>
        <taxon>Pseudomonadota</taxon>
        <taxon>Betaproteobacteria</taxon>
        <taxon>Burkholderiales</taxon>
        <taxon>Comamonadaceae</taxon>
    </lineage>
</organism>
<dbReference type="Proteomes" id="UP000017184">
    <property type="component" value="Chromosome"/>
</dbReference>
<accession>U5N6P2</accession>
<dbReference type="InterPro" id="IPR002545">
    <property type="entry name" value="CheW-lke_dom"/>
</dbReference>
<evidence type="ECO:0000256" key="10">
    <source>
        <dbReference type="PROSITE-ProRule" id="PRU00169"/>
    </source>
</evidence>
<dbReference type="eggNOG" id="COG0643">
    <property type="taxonomic scope" value="Bacteria"/>
</dbReference>
<dbReference type="Pfam" id="PF26379">
    <property type="entry name" value="FimL_2nd"/>
    <property type="match status" value="1"/>
</dbReference>
<dbReference type="PROSITE" id="PS50110">
    <property type="entry name" value="RESPONSE_REGULATORY"/>
    <property type="match status" value="1"/>
</dbReference>
<feature type="domain" description="HPt" evidence="15">
    <location>
        <begin position="968"/>
        <end position="1066"/>
    </location>
</feature>
<dbReference type="SUPFAM" id="SSF50341">
    <property type="entry name" value="CheW-like"/>
    <property type="match status" value="1"/>
</dbReference>
<sequence>MQPSVAVVGSSPPVESDLGPLAWVLDELRKSLDSAVSALRRFVRDAEASRGSDIAALDASQLRIARQQLHQAVGALEMVGLEVPAKVLRAMQMLAQKFVQRPGTCNERAAQKLEGASFALIEYLEGLLKGRTTSAVALFPQYRDVLKELGEERIHPADLWVFPWRWRDIPLAPTIRPLAYDAPVCARIDSFVLQVVKTGHGPSAQILSDISLGFAAAQQESRPRGFWCLCAAYFEAMATVSASADVYAKRSASRILTQFRSLAKGVPDISERLAQDLLFHCAQTEPVRPAPSILSVARESYGLRGVVVRDVERPCLGRFDPALVAQARKRIAALTETWSALSGGDMTRMKQSADQMTLVTDSMIRLHPGSKDLADALLRSMVQVQRSGQPPTPALALEVATSVLYLDAAYEDLGTEDALEDRSARLAQRIDAVCGGAASEPLDAWMEDLYRRVSDRQVMGSVVQELAASLAEIETTLDAFFRNPVDKTALHDVPMRLAQMRGVFSVLGLDQAAMAAVRIRSRVEQCLEDDIDADAAARTGVFDKIGNSLGALGFLVDMLGYQRELAKQLFVYDEQLGEFRSLMGRHKTPVDEAPAPAPVASPLPPVAPASPPTPQPAPEPAPSDEEDEDELRDIFLEEARDVIQSGIAAISHLESRPADIDQQTRLRRTFHTLKGSSRMVGLVEFGEAAWAMEQLMNAWLAQQKPIGAEVLTLSSRAMQGFARWIEDIAENDDGAWAAQPFRQAADRMRMDNELIALPLPGEDTAPEPVAAPMPEPTPDLAPELLHESDAEDTAPTPLFSIEQPAAEVLAVEPPAMEPDAALPPELEVASPIDAAAHAGALAAFGEVDESEDVEECHAPDVLDQPLEPQELQEPQESRDAEAPLESDDLALDFSVDLIPAAEADTASAAAWTEAPVDVLADATEAVGDMLAELPTLAPWAASGEDIAMAALPEVPPELASSTEEGGIGKALHEVYLSEAEVWSLRLVDELEKGAAAPHQRVPDSTIGLVHSLAGSSATVGFHALSELARALEHALAHLQPAGVRTAEQEGLFVQVARSMRAMVHGFGIGHLPFGVVQTPDADPAQLSALHDMLAIELDAPEESRPIMQDADAGFDADFGMDLGGDLGLDFTMEPAMDPTMGRSDRDIATGATVAEEDLAPIELDFGDWSPAALPPLELPDLDLPVDAHNDADALDALPAVEPFPPSSADSLAERVGHPDDAASIDMAAMQEEPVHLAALAESVAQGQSDLALAVGTRQAQEPEVVAPQSREDSALQDTPDVDLFSIFEEEAHELLPRLGAALRQWSANPADLAARQSVLRDLHTLKGGARLAGAMRLGDMLHRLESAAEHVDTASPAAMAALLAGFDAIVHRMEGVCAAAASAIVFPEQVPATAGAADVSEAAAPAPVAVRKGGTETVRVRSQWIERMIGQTGEVLTARARIESHVDQLRGAMHDLTANLDRLHQQLRDLELQTDTQLQSRLALTRESDKGFDPLEFDRYTRVQELSRMLAESVHDIGTVQGQVQQSVSGVQDALAAQLRQARELQRDLLRTRMVEFDSIAERLHGVVRLAAREAGKSVALTIIGGAQDIDRGVLDRMGSAFEHLLRNAVCHGMEDEATRLERGKPSQGTITITLAQQGNDVRITFADDGGGLDIAAIRERAVRKGWVTADQVLSEEDIAQLIFSPGLSTAESVTELAGRGVGMDVVRNDVHAAGGRIDLHTRSGEGTRFHLVLPLTTAVTQVVMLRAGAMVFGVPTHLIERVVRLPWSALESAYATGRFPYAGQDIDLYWADALWQCVPGAGHESTPSRNASVAIVCSAGQRMALHVEEVLGNREAVVKNLGPQLARMPGLVGMSVQASGTVFLIYNPLAVAKVHGQCARFAPPCVVVAAGAHAGTAAAAQAPGAVPGAMVAPEATASRLIMVVDDSITVRRVTQRLLRREGFEVVLAHDGLHALELLQEQRPVVVLSDIEMPRMDGFDLIRNIRADERLRALPVIVITSRIAEKHRDYAHDLQVNHYLGKPYPEDELIGLLHQYCAAA</sequence>
<feature type="modified residue" description="Phosphohistidine" evidence="9">
    <location>
        <position position="671"/>
    </location>
</feature>
<dbReference type="RefSeq" id="WP_022772029.1">
    <property type="nucleotide sequence ID" value="NC_022576.1"/>
</dbReference>
<feature type="domain" description="Histidine kinase" evidence="13">
    <location>
        <begin position="1538"/>
        <end position="1738"/>
    </location>
</feature>
<feature type="domain" description="Response regulatory" evidence="14">
    <location>
        <begin position="1921"/>
        <end position="2037"/>
    </location>
</feature>
<dbReference type="Gene3D" id="3.40.50.2300">
    <property type="match status" value="1"/>
</dbReference>
<dbReference type="InterPro" id="IPR011006">
    <property type="entry name" value="CheY-like_superfamily"/>
</dbReference>
<keyword evidence="17" id="KW-1185">Reference proteome</keyword>
<evidence type="ECO:0000256" key="3">
    <source>
        <dbReference type="ARBA" id="ARBA00021495"/>
    </source>
</evidence>
<dbReference type="SUPFAM" id="SSF47226">
    <property type="entry name" value="Histidine-containing phosphotransfer domain, HPT domain"/>
    <property type="match status" value="4"/>
</dbReference>
<dbReference type="GO" id="GO:0005737">
    <property type="term" value="C:cytoplasm"/>
    <property type="evidence" value="ECO:0007669"/>
    <property type="project" value="InterPro"/>
</dbReference>
<evidence type="ECO:0000259" key="14">
    <source>
        <dbReference type="PROSITE" id="PS50110"/>
    </source>
</evidence>
<dbReference type="CDD" id="cd17546">
    <property type="entry name" value="REC_hyHK_CKI1_RcsC-like"/>
    <property type="match status" value="1"/>
</dbReference>
<evidence type="ECO:0000256" key="8">
    <source>
        <dbReference type="ARBA" id="ARBA00035100"/>
    </source>
</evidence>
<evidence type="ECO:0000256" key="2">
    <source>
        <dbReference type="ARBA" id="ARBA00012438"/>
    </source>
</evidence>
<dbReference type="Pfam" id="PF01584">
    <property type="entry name" value="CheW"/>
    <property type="match status" value="1"/>
</dbReference>
<evidence type="ECO:0000259" key="13">
    <source>
        <dbReference type="PROSITE" id="PS50109"/>
    </source>
</evidence>
<dbReference type="PROSITE" id="PS50894">
    <property type="entry name" value="HPT"/>
    <property type="match status" value="3"/>
</dbReference>
<dbReference type="InterPro" id="IPR051315">
    <property type="entry name" value="Bact_Chemotaxis_CheA"/>
</dbReference>
<evidence type="ECO:0000256" key="11">
    <source>
        <dbReference type="SAM" id="Coils"/>
    </source>
</evidence>
<dbReference type="GO" id="GO:0000155">
    <property type="term" value="F:phosphorelay sensor kinase activity"/>
    <property type="evidence" value="ECO:0007669"/>
    <property type="project" value="InterPro"/>
</dbReference>
<dbReference type="KEGG" id="cbx:Cenrod_1118"/>
<dbReference type="SMART" id="SM01231">
    <property type="entry name" value="H-kinase_dim"/>
    <property type="match status" value="1"/>
</dbReference>
<dbReference type="SMART" id="SM00448">
    <property type="entry name" value="REC"/>
    <property type="match status" value="1"/>
</dbReference>
<feature type="modified residue" description="Phosphohistidine" evidence="9">
    <location>
        <position position="1010"/>
    </location>
</feature>
<dbReference type="Gene3D" id="3.30.565.10">
    <property type="entry name" value="Histidine kinase-like ATPase, C-terminal domain"/>
    <property type="match status" value="1"/>
</dbReference>
<feature type="modified residue" description="Phosphohistidine" evidence="9">
    <location>
        <position position="1323"/>
    </location>
</feature>
<dbReference type="FunFam" id="3.30.565.10:FF:000016">
    <property type="entry name" value="Chemotaxis protein CheA, putative"/>
    <property type="match status" value="1"/>
</dbReference>
<keyword evidence="6" id="KW-0418">Kinase</keyword>
<dbReference type="EMBL" id="CP004885">
    <property type="protein sequence ID" value="AGX87211.1"/>
    <property type="molecule type" value="Genomic_DNA"/>
</dbReference>
<dbReference type="CDD" id="cd00088">
    <property type="entry name" value="HPT"/>
    <property type="match status" value="2"/>
</dbReference>